<evidence type="ECO:0000256" key="1">
    <source>
        <dbReference type="ARBA" id="ARBA00010692"/>
    </source>
</evidence>
<evidence type="ECO:0000256" key="2">
    <source>
        <dbReference type="PIRNR" id="PIRNR016661"/>
    </source>
</evidence>
<feature type="transmembrane region" description="Helical" evidence="3">
    <location>
        <begin position="84"/>
        <end position="105"/>
    </location>
</feature>
<evidence type="ECO:0000256" key="3">
    <source>
        <dbReference type="SAM" id="Phobius"/>
    </source>
</evidence>
<dbReference type="Pfam" id="PF02632">
    <property type="entry name" value="BioY"/>
    <property type="match status" value="1"/>
</dbReference>
<keyword evidence="5" id="KW-1185">Reference proteome</keyword>
<dbReference type="OrthoDB" id="9803495at2"/>
<evidence type="ECO:0000313" key="5">
    <source>
        <dbReference type="Proteomes" id="UP000175679"/>
    </source>
</evidence>
<protein>
    <recommendedName>
        <fullName evidence="2">Biotin transporter</fullName>
    </recommendedName>
</protein>
<feature type="transmembrane region" description="Helical" evidence="3">
    <location>
        <begin position="12"/>
        <end position="30"/>
    </location>
</feature>
<dbReference type="GO" id="GO:0015225">
    <property type="term" value="F:biotin transmembrane transporter activity"/>
    <property type="evidence" value="ECO:0007669"/>
    <property type="project" value="UniProtKB-UniRule"/>
</dbReference>
<gene>
    <name evidence="4" type="ORF">BIY23_02505</name>
</gene>
<feature type="transmembrane region" description="Helical" evidence="3">
    <location>
        <begin position="117"/>
        <end position="137"/>
    </location>
</feature>
<dbReference type="GO" id="GO:0005886">
    <property type="term" value="C:plasma membrane"/>
    <property type="evidence" value="ECO:0007669"/>
    <property type="project" value="UniProtKB-SubCell"/>
</dbReference>
<keyword evidence="3" id="KW-1133">Transmembrane helix</keyword>
<sequence>MFVQSYSKVNQLIELLFCVLLLFLMSQINIPLKPVPMTLQSVAIMVIGLKFSSKIAVNAILTYLLLGVCGMPVFAGFSSGYRVLYGPSCGYFVGFIVAVITMNYVKLSRYQLFVRDILSCLAGTVIIYICGVSWLIVGMGIDIEQAVRVGVMPFIIPGIVKAFILVIILNYLDSYRKC</sequence>
<comment type="subcellular location">
    <subcellularLocation>
        <location evidence="2">Cell membrane</location>
        <topology evidence="2">Multi-pass membrane protein</topology>
    </subcellularLocation>
</comment>
<dbReference type="PANTHER" id="PTHR34295">
    <property type="entry name" value="BIOTIN TRANSPORTER BIOY"/>
    <property type="match status" value="1"/>
</dbReference>
<organism evidence="4 5">
    <name type="scientific">Wolbachia pipientis</name>
    <dbReference type="NCBI Taxonomy" id="955"/>
    <lineage>
        <taxon>Bacteria</taxon>
        <taxon>Pseudomonadati</taxon>
        <taxon>Pseudomonadota</taxon>
        <taxon>Alphaproteobacteria</taxon>
        <taxon>Rickettsiales</taxon>
        <taxon>Anaplasmataceae</taxon>
        <taxon>Wolbachieae</taxon>
        <taxon>Wolbachia</taxon>
    </lineage>
</organism>
<dbReference type="PIRSF" id="PIRSF016661">
    <property type="entry name" value="BioY"/>
    <property type="match status" value="1"/>
</dbReference>
<keyword evidence="2" id="KW-0813">Transport</keyword>
<proteinExistence type="inferred from homology"/>
<dbReference type="Proteomes" id="UP000175679">
    <property type="component" value="Unassembled WGS sequence"/>
</dbReference>
<comment type="similarity">
    <text evidence="1 2">Belongs to the BioY family.</text>
</comment>
<keyword evidence="2" id="KW-1003">Cell membrane</keyword>
<keyword evidence="3" id="KW-0812">Transmembrane</keyword>
<accession>A0A1E7QJY8</accession>
<keyword evidence="2 3" id="KW-0472">Membrane</keyword>
<dbReference type="RefSeq" id="WP_070065036.1">
    <property type="nucleotide sequence ID" value="NZ_MJMG01000006.1"/>
</dbReference>
<comment type="caution">
    <text evidence="4">The sequence shown here is derived from an EMBL/GenBank/DDBJ whole genome shotgun (WGS) entry which is preliminary data.</text>
</comment>
<dbReference type="Gene3D" id="1.10.1760.20">
    <property type="match status" value="1"/>
</dbReference>
<feature type="transmembrane region" description="Helical" evidence="3">
    <location>
        <begin position="149"/>
        <end position="172"/>
    </location>
</feature>
<evidence type="ECO:0000313" key="4">
    <source>
        <dbReference type="EMBL" id="OEY86707.1"/>
    </source>
</evidence>
<dbReference type="InterPro" id="IPR003784">
    <property type="entry name" value="BioY"/>
</dbReference>
<dbReference type="EMBL" id="MJMG01000006">
    <property type="protein sequence ID" value="OEY86707.1"/>
    <property type="molecule type" value="Genomic_DNA"/>
</dbReference>
<feature type="transmembrane region" description="Helical" evidence="3">
    <location>
        <begin position="60"/>
        <end position="78"/>
    </location>
</feature>
<reference evidence="4 5" key="1">
    <citation type="submission" date="2016-09" db="EMBL/GenBank/DDBJ databases">
        <title>Genomic evidence for plant-parasitic nematodes as the earliest Wolbachia hosts.</title>
        <authorList>
            <person name="Brown A.M."/>
            <person name="Wasala S.K."/>
            <person name="Howe D.K."/>
            <person name="Peetz A.B."/>
            <person name="Zasada I.A."/>
            <person name="Denver D.R."/>
        </authorList>
    </citation>
    <scope>NUCLEOTIDE SEQUENCE [LARGE SCALE GENOMIC DNA]</scope>
    <source>
        <strain evidence="5">wPpe</strain>
    </source>
</reference>
<dbReference type="AlphaFoldDB" id="A0A1E7QJY8"/>
<dbReference type="PANTHER" id="PTHR34295:SF1">
    <property type="entry name" value="BIOTIN TRANSPORTER BIOY"/>
    <property type="match status" value="1"/>
</dbReference>
<name>A0A1E7QJY8_WOLPI</name>